<dbReference type="AlphaFoldDB" id="A0A329MP13"/>
<comment type="caution">
    <text evidence="1">The sequence shown here is derived from an EMBL/GenBank/DDBJ whole genome shotgun (WGS) entry which is preliminary data.</text>
</comment>
<reference evidence="1 2" key="1">
    <citation type="journal article" date="2009" name="Int. J. Syst. Evol. Microbiol.">
        <title>Paenibacillus contaminans sp. nov., isolated from a contaminated laboratory plate.</title>
        <authorList>
            <person name="Chou J.H."/>
            <person name="Lee J.H."/>
            <person name="Lin M.C."/>
            <person name="Chang P.S."/>
            <person name="Arun A.B."/>
            <person name="Young C.C."/>
            <person name="Chen W.M."/>
        </authorList>
    </citation>
    <scope>NUCLEOTIDE SEQUENCE [LARGE SCALE GENOMIC DNA]</scope>
    <source>
        <strain evidence="1 2">CKOBP-6</strain>
    </source>
</reference>
<dbReference type="RefSeq" id="WP_113030984.1">
    <property type="nucleotide sequence ID" value="NZ_QMFB01000005.1"/>
</dbReference>
<sequence length="381" mass="43012">MNSDYNFRMFAYPWDFAGSLGMERLRSLRNEAGIDGLYMAASYHSMQQLSLHDQTPSIYEGEAGVFFAAKEALYGEIKPHVSSLSRHADFDALRDEMAKSGLEYHAWVVACHNSELAQRYPECAVQNAWGHRFRHALCPNNRNVRQYVTTMLQEMESRHAPASFLLESLSWMAVPHHQHAKWGIDLNEVNQLLVSLCFCPDCVKLAQNKGIDTEALRSDVLEQLRLVYQGTDGGEAMFELAGLSDYLSFREESLAVFVGDLKKQIHAEIHMAVFGSHRVSGLNADRLHGIADRIMTFSYTDDVRQTQDVLEKYLAKIPSGKLSLGLGACAPWATGRQALEANVQAAIDNGIREIGFYHYGMMTAKHMEWLRETLSVWNNRG</sequence>
<keyword evidence="2" id="KW-1185">Reference proteome</keyword>
<evidence type="ECO:0000313" key="2">
    <source>
        <dbReference type="Proteomes" id="UP000250369"/>
    </source>
</evidence>
<dbReference type="EMBL" id="QMFB01000005">
    <property type="protein sequence ID" value="RAV21280.1"/>
    <property type="molecule type" value="Genomic_DNA"/>
</dbReference>
<evidence type="ECO:0000313" key="1">
    <source>
        <dbReference type="EMBL" id="RAV21280.1"/>
    </source>
</evidence>
<protein>
    <submittedName>
        <fullName evidence="1">Uncharacterized protein</fullName>
    </submittedName>
</protein>
<dbReference type="Proteomes" id="UP000250369">
    <property type="component" value="Unassembled WGS sequence"/>
</dbReference>
<gene>
    <name evidence="1" type="ORF">DQG23_11520</name>
</gene>
<name>A0A329MP13_9BACL</name>
<dbReference type="OrthoDB" id="8576080at2"/>
<accession>A0A329MP13</accession>
<organism evidence="1 2">
    <name type="scientific">Paenibacillus contaminans</name>
    <dbReference type="NCBI Taxonomy" id="450362"/>
    <lineage>
        <taxon>Bacteria</taxon>
        <taxon>Bacillati</taxon>
        <taxon>Bacillota</taxon>
        <taxon>Bacilli</taxon>
        <taxon>Bacillales</taxon>
        <taxon>Paenibacillaceae</taxon>
        <taxon>Paenibacillus</taxon>
    </lineage>
</organism>
<proteinExistence type="predicted"/>